<organism evidence="1 2">
    <name type="scientific">Mizuhopecten yessoensis</name>
    <name type="common">Japanese scallop</name>
    <name type="synonym">Patinopecten yessoensis</name>
    <dbReference type="NCBI Taxonomy" id="6573"/>
    <lineage>
        <taxon>Eukaryota</taxon>
        <taxon>Metazoa</taxon>
        <taxon>Spiralia</taxon>
        <taxon>Lophotrochozoa</taxon>
        <taxon>Mollusca</taxon>
        <taxon>Bivalvia</taxon>
        <taxon>Autobranchia</taxon>
        <taxon>Pteriomorphia</taxon>
        <taxon>Pectinida</taxon>
        <taxon>Pectinoidea</taxon>
        <taxon>Pectinidae</taxon>
        <taxon>Mizuhopecten</taxon>
    </lineage>
</organism>
<dbReference type="EMBL" id="NEDP02004093">
    <property type="protein sequence ID" value="OWF46747.1"/>
    <property type="molecule type" value="Genomic_DNA"/>
</dbReference>
<dbReference type="OrthoDB" id="6122298at2759"/>
<gene>
    <name evidence="1" type="ORF">KP79_PYT18858</name>
</gene>
<evidence type="ECO:0000313" key="2">
    <source>
        <dbReference type="Proteomes" id="UP000242188"/>
    </source>
</evidence>
<protein>
    <submittedName>
        <fullName evidence="1">Uncharacterized protein</fullName>
    </submittedName>
</protein>
<comment type="caution">
    <text evidence="1">The sequence shown here is derived from an EMBL/GenBank/DDBJ whole genome shotgun (WGS) entry which is preliminary data.</text>
</comment>
<dbReference type="AlphaFoldDB" id="A0A210QDC0"/>
<name>A0A210QDC0_MIZYE</name>
<keyword evidence="2" id="KW-1185">Reference proteome</keyword>
<sequence length="234" mass="26711">MPLSDFTWNLQTQQPVIHEVYPKKRKAPGFGDADRVVPSQNNNGEEMENNVWKRRCMEASGDDVMAEVNHNMSTSENLNIPSVQPSQPQGCWPLNPQSNSMFINPLVMTSAMQEDDECVPVVANMSSSQQVNFPTQQSIQDEQSHQQPFNDDCMIMNLNEETYSRTSGNIIEEQMAYSSMDSDGVPDPEQYKLEMCNSNCFDGERNQPSSKVKCYCRPSWEGLMEMRPYVSDYY</sequence>
<dbReference type="Proteomes" id="UP000242188">
    <property type="component" value="Unassembled WGS sequence"/>
</dbReference>
<accession>A0A210QDC0</accession>
<reference evidence="1 2" key="1">
    <citation type="journal article" date="2017" name="Nat. Ecol. Evol.">
        <title>Scallop genome provides insights into evolution of bilaterian karyotype and development.</title>
        <authorList>
            <person name="Wang S."/>
            <person name="Zhang J."/>
            <person name="Jiao W."/>
            <person name="Li J."/>
            <person name="Xun X."/>
            <person name="Sun Y."/>
            <person name="Guo X."/>
            <person name="Huan P."/>
            <person name="Dong B."/>
            <person name="Zhang L."/>
            <person name="Hu X."/>
            <person name="Sun X."/>
            <person name="Wang J."/>
            <person name="Zhao C."/>
            <person name="Wang Y."/>
            <person name="Wang D."/>
            <person name="Huang X."/>
            <person name="Wang R."/>
            <person name="Lv J."/>
            <person name="Li Y."/>
            <person name="Zhang Z."/>
            <person name="Liu B."/>
            <person name="Lu W."/>
            <person name="Hui Y."/>
            <person name="Liang J."/>
            <person name="Zhou Z."/>
            <person name="Hou R."/>
            <person name="Li X."/>
            <person name="Liu Y."/>
            <person name="Li H."/>
            <person name="Ning X."/>
            <person name="Lin Y."/>
            <person name="Zhao L."/>
            <person name="Xing Q."/>
            <person name="Dou J."/>
            <person name="Li Y."/>
            <person name="Mao J."/>
            <person name="Guo H."/>
            <person name="Dou H."/>
            <person name="Li T."/>
            <person name="Mu C."/>
            <person name="Jiang W."/>
            <person name="Fu Q."/>
            <person name="Fu X."/>
            <person name="Miao Y."/>
            <person name="Liu J."/>
            <person name="Yu Q."/>
            <person name="Li R."/>
            <person name="Liao H."/>
            <person name="Li X."/>
            <person name="Kong Y."/>
            <person name="Jiang Z."/>
            <person name="Chourrout D."/>
            <person name="Li R."/>
            <person name="Bao Z."/>
        </authorList>
    </citation>
    <scope>NUCLEOTIDE SEQUENCE [LARGE SCALE GENOMIC DNA]</scope>
    <source>
        <strain evidence="1 2">PY_sf001</strain>
    </source>
</reference>
<proteinExistence type="predicted"/>
<evidence type="ECO:0000313" key="1">
    <source>
        <dbReference type="EMBL" id="OWF46747.1"/>
    </source>
</evidence>